<dbReference type="InterPro" id="IPR010281">
    <property type="entry name" value="DUF885"/>
</dbReference>
<dbReference type="Proteomes" id="UP000295497">
    <property type="component" value="Chromosome"/>
</dbReference>
<accession>A0A4P2QJZ7</accession>
<proteinExistence type="predicted"/>
<evidence type="ECO:0000313" key="1">
    <source>
        <dbReference type="EMBL" id="AUX30046.1"/>
    </source>
</evidence>
<gene>
    <name evidence="1" type="ORF">SOCE836_021420</name>
</gene>
<evidence type="ECO:0000313" key="2">
    <source>
        <dbReference type="Proteomes" id="UP000295497"/>
    </source>
</evidence>
<sequence length="588" mass="65458">MHEEIPGAAAYAVAVSQDHDARDPIFALSDEFVATFAAQCPAHATLAGIPCDDGAWNDWSPSGAASWASTVASFEERLRALPPPGRGPEARWGRLARRVMADYLDERLDDFRHGEHLRDLNNIESAFQHLRVVFDLMDVRSAAGWEAIASRLEGLPRAFDGYRTSLEEGRRTGQVVARRQVRAVIEQARYQVGEASFFLTLPAAYEASGCATDAGRARLAAGVARARAAFGAFADFLEQTYLPSARAADAVGEERYLRMARRFLGATIDPIETYAWGWSEVHDIEARMARLAGEILPGASLPDVIELLMTEPARCAHSADEFLRLVSERQRKALAELDGVHFDIPEPIRHIEVKLAPPGGALGAYYMPPSDGFKRPGTVWYAAGDKQRFPLYEEITTAYHEGFPGHHLQCALQVHLEDRLSRLHRFLVTCSGFAEGWALYAEQLMHELGYFERPDYVLGMLAGKLTRAYRVVLDIGMHLDLPIPRHAPLHAGEPWSYEIAVEYLHRRAFLTLDLAHSEATRYLGWPGQAISYKVGERVVLELREELRRRQGEAFDLKAFHAKVIGSGSVGLDHLREIVLEGTEDGALR</sequence>
<dbReference type="Pfam" id="PF05960">
    <property type="entry name" value="DUF885"/>
    <property type="match status" value="1"/>
</dbReference>
<name>A0A4P2QJZ7_SORCE</name>
<reference evidence="1 2" key="1">
    <citation type="submission" date="2015-09" db="EMBL/GenBank/DDBJ databases">
        <title>Sorangium comparison.</title>
        <authorList>
            <person name="Zaburannyi N."/>
            <person name="Bunk B."/>
            <person name="Overmann J."/>
            <person name="Mueller R."/>
        </authorList>
    </citation>
    <scope>NUCLEOTIDE SEQUENCE [LARGE SCALE GENOMIC DNA]</scope>
    <source>
        <strain evidence="1 2">So ce836</strain>
    </source>
</reference>
<dbReference type="EMBL" id="CP012672">
    <property type="protein sequence ID" value="AUX30046.1"/>
    <property type="molecule type" value="Genomic_DNA"/>
</dbReference>
<dbReference type="PANTHER" id="PTHR33361:SF2">
    <property type="entry name" value="DUF885 DOMAIN-CONTAINING PROTEIN"/>
    <property type="match status" value="1"/>
</dbReference>
<dbReference type="AlphaFoldDB" id="A0A4P2QJZ7"/>
<protein>
    <recommendedName>
        <fullName evidence="3">DUF885 domain-containing protein</fullName>
    </recommendedName>
</protein>
<evidence type="ECO:0008006" key="3">
    <source>
        <dbReference type="Google" id="ProtNLM"/>
    </source>
</evidence>
<dbReference type="PANTHER" id="PTHR33361">
    <property type="entry name" value="GLR0591 PROTEIN"/>
    <property type="match status" value="1"/>
</dbReference>
<organism evidence="1 2">
    <name type="scientific">Sorangium cellulosum</name>
    <name type="common">Polyangium cellulosum</name>
    <dbReference type="NCBI Taxonomy" id="56"/>
    <lineage>
        <taxon>Bacteria</taxon>
        <taxon>Pseudomonadati</taxon>
        <taxon>Myxococcota</taxon>
        <taxon>Polyangia</taxon>
        <taxon>Polyangiales</taxon>
        <taxon>Polyangiaceae</taxon>
        <taxon>Sorangium</taxon>
    </lineage>
</organism>